<sequence length="230" mass="26359">MQHLADTSADAIHAHLRGLFTDVRPNIDSMPYFVGRQAFSWASRQPEMIWVETEVCQLMPRTDTRQAVDRRVLITLLWDPTTQQGRLEPDLEPESLLTQLHVQLVDSRTLVDVPVLHELSAEDQSLLNRDWIEILGCLQTGADEMIEDQSEAGGDLVDVGFPERLQMTGAYTIHRIARLGDMEFLFKLGFQQQPWVSPAEPGDRDYVMQDVLLRGQEDRWSFELWTTSVP</sequence>
<comment type="caution">
    <text evidence="1">The sequence shown here is derived from an EMBL/GenBank/DDBJ whole genome shotgun (WGS) entry which is preliminary data.</text>
</comment>
<name>A0ABQ2FP41_9DEIO</name>
<dbReference type="EMBL" id="BMPE01000015">
    <property type="protein sequence ID" value="GGL13048.1"/>
    <property type="molecule type" value="Genomic_DNA"/>
</dbReference>
<accession>A0ABQ2FP41</accession>
<evidence type="ECO:0000313" key="1">
    <source>
        <dbReference type="EMBL" id="GGL13048.1"/>
    </source>
</evidence>
<protein>
    <submittedName>
        <fullName evidence="1">Uncharacterized protein</fullName>
    </submittedName>
</protein>
<proteinExistence type="predicted"/>
<reference evidence="2" key="1">
    <citation type="journal article" date="2019" name="Int. J. Syst. Evol. Microbiol.">
        <title>The Global Catalogue of Microorganisms (GCM) 10K type strain sequencing project: providing services to taxonomists for standard genome sequencing and annotation.</title>
        <authorList>
            <consortium name="The Broad Institute Genomics Platform"/>
            <consortium name="The Broad Institute Genome Sequencing Center for Infectious Disease"/>
            <person name="Wu L."/>
            <person name="Ma J."/>
        </authorList>
    </citation>
    <scope>NUCLEOTIDE SEQUENCE [LARGE SCALE GENOMIC DNA]</scope>
    <source>
        <strain evidence="2">JCM 19173</strain>
    </source>
</reference>
<dbReference type="Proteomes" id="UP000604341">
    <property type="component" value="Unassembled WGS sequence"/>
</dbReference>
<gene>
    <name evidence="1" type="ORF">GCM10010844_34780</name>
</gene>
<keyword evidence="2" id="KW-1185">Reference proteome</keyword>
<organism evidence="1 2">
    <name type="scientific">Deinococcus radiotolerans</name>
    <dbReference type="NCBI Taxonomy" id="1309407"/>
    <lineage>
        <taxon>Bacteria</taxon>
        <taxon>Thermotogati</taxon>
        <taxon>Deinococcota</taxon>
        <taxon>Deinococci</taxon>
        <taxon>Deinococcales</taxon>
        <taxon>Deinococcaceae</taxon>
        <taxon>Deinococcus</taxon>
    </lineage>
</organism>
<evidence type="ECO:0000313" key="2">
    <source>
        <dbReference type="Proteomes" id="UP000604341"/>
    </source>
</evidence>